<organism evidence="1 2">
    <name type="scientific">Mucilaginibacter pedocola</name>
    <dbReference type="NCBI Taxonomy" id="1792845"/>
    <lineage>
        <taxon>Bacteria</taxon>
        <taxon>Pseudomonadati</taxon>
        <taxon>Bacteroidota</taxon>
        <taxon>Sphingobacteriia</taxon>
        <taxon>Sphingobacteriales</taxon>
        <taxon>Sphingobacteriaceae</taxon>
        <taxon>Mucilaginibacter</taxon>
    </lineage>
</organism>
<dbReference type="OrthoDB" id="769353at2"/>
<evidence type="ECO:0000313" key="2">
    <source>
        <dbReference type="Proteomes" id="UP000189739"/>
    </source>
</evidence>
<keyword evidence="2" id="KW-1185">Reference proteome</keyword>
<dbReference type="EMBL" id="MBTF01000031">
    <property type="protein sequence ID" value="OOQ58388.1"/>
    <property type="molecule type" value="Genomic_DNA"/>
</dbReference>
<evidence type="ECO:0000313" key="1">
    <source>
        <dbReference type="EMBL" id="OOQ58388.1"/>
    </source>
</evidence>
<sequence>MSEVILNVAKLVSSDQSVIYGPVIQTAENEYLFRNTFSALDLYFTLKKNADGNWVYAGEAPANVPEEYVEQIGLQIDQRNRALGNSE</sequence>
<proteinExistence type="predicted"/>
<protein>
    <submittedName>
        <fullName evidence="1">Uncharacterized protein</fullName>
    </submittedName>
</protein>
<name>A0A1S9PCS1_9SPHI</name>
<reference evidence="1 2" key="1">
    <citation type="submission" date="2016-07" db="EMBL/GenBank/DDBJ databases">
        <title>Genomic analysis of zinc-resistant bacterium Mucilaginibacter pedocola TBZ30.</title>
        <authorList>
            <person name="Huang J."/>
            <person name="Tang J."/>
        </authorList>
    </citation>
    <scope>NUCLEOTIDE SEQUENCE [LARGE SCALE GENOMIC DNA]</scope>
    <source>
        <strain evidence="1 2">TBZ30</strain>
    </source>
</reference>
<dbReference type="AlphaFoldDB" id="A0A1S9PCS1"/>
<comment type="caution">
    <text evidence="1">The sequence shown here is derived from an EMBL/GenBank/DDBJ whole genome shotgun (WGS) entry which is preliminary data.</text>
</comment>
<accession>A0A1S9PCS1</accession>
<dbReference type="RefSeq" id="WP_078349653.1">
    <property type="nucleotide sequence ID" value="NZ_MBTF01000031.1"/>
</dbReference>
<gene>
    <name evidence="1" type="ORF">BC343_30340</name>
</gene>
<dbReference type="Proteomes" id="UP000189739">
    <property type="component" value="Unassembled WGS sequence"/>
</dbReference>